<accession>A0A4Q0VQI8</accession>
<evidence type="ECO:0000256" key="8">
    <source>
        <dbReference type="ARBA" id="ARBA00023136"/>
    </source>
</evidence>
<dbReference type="InterPro" id="IPR006153">
    <property type="entry name" value="Cation/H_exchanger_TM"/>
</dbReference>
<dbReference type="OrthoDB" id="9793589at2"/>
<dbReference type="AlphaFoldDB" id="A0A4Q0VQI8"/>
<keyword evidence="5 9" id="KW-0812">Transmembrane</keyword>
<dbReference type="GO" id="GO:1902600">
    <property type="term" value="P:proton transmembrane transport"/>
    <property type="evidence" value="ECO:0007669"/>
    <property type="project" value="InterPro"/>
</dbReference>
<dbReference type="PANTHER" id="PTHR43562">
    <property type="entry name" value="NAPA-TYPE SODIUM/HYDROGEN ANTIPORTER"/>
    <property type="match status" value="1"/>
</dbReference>
<dbReference type="RefSeq" id="WP_129079585.1">
    <property type="nucleotide sequence ID" value="NZ_QOUX01000046.1"/>
</dbReference>
<keyword evidence="3" id="KW-0813">Transport</keyword>
<comment type="similarity">
    <text evidence="2">Belongs to the monovalent cation:proton antiporter 2 (CPA2) transporter (TC 2.A.37) family.</text>
</comment>
<dbReference type="Pfam" id="PF00582">
    <property type="entry name" value="Usp"/>
    <property type="match status" value="1"/>
</dbReference>
<dbReference type="GO" id="GO:0015297">
    <property type="term" value="F:antiporter activity"/>
    <property type="evidence" value="ECO:0007669"/>
    <property type="project" value="UniProtKB-KW"/>
</dbReference>
<name>A0A4Q0VQI8_9BACI</name>
<keyword evidence="4" id="KW-0050">Antiport</keyword>
<dbReference type="Gene3D" id="3.40.50.620">
    <property type="entry name" value="HUPs"/>
    <property type="match status" value="1"/>
</dbReference>
<dbReference type="Pfam" id="PF00999">
    <property type="entry name" value="Na_H_Exchanger"/>
    <property type="match status" value="1"/>
</dbReference>
<evidence type="ECO:0000256" key="6">
    <source>
        <dbReference type="ARBA" id="ARBA00022989"/>
    </source>
</evidence>
<feature type="domain" description="UspA" evidence="10">
    <location>
        <begin position="445"/>
        <end position="531"/>
    </location>
</feature>
<dbReference type="InterPro" id="IPR006016">
    <property type="entry name" value="UspA"/>
</dbReference>
<evidence type="ECO:0000259" key="11">
    <source>
        <dbReference type="Pfam" id="PF00999"/>
    </source>
</evidence>
<feature type="transmembrane region" description="Helical" evidence="9">
    <location>
        <begin position="34"/>
        <end position="53"/>
    </location>
</feature>
<dbReference type="Gene3D" id="1.20.1530.20">
    <property type="match status" value="1"/>
</dbReference>
<evidence type="ECO:0000256" key="7">
    <source>
        <dbReference type="ARBA" id="ARBA00023065"/>
    </source>
</evidence>
<feature type="domain" description="Cation/H+ exchanger transmembrane" evidence="11">
    <location>
        <begin position="18"/>
        <end position="378"/>
    </location>
</feature>
<feature type="transmembrane region" description="Helical" evidence="9">
    <location>
        <begin position="331"/>
        <end position="349"/>
    </location>
</feature>
<dbReference type="GO" id="GO:0016020">
    <property type="term" value="C:membrane"/>
    <property type="evidence" value="ECO:0007669"/>
    <property type="project" value="UniProtKB-SubCell"/>
</dbReference>
<feature type="transmembrane region" description="Helical" evidence="9">
    <location>
        <begin position="118"/>
        <end position="136"/>
    </location>
</feature>
<dbReference type="InterPro" id="IPR014729">
    <property type="entry name" value="Rossmann-like_a/b/a_fold"/>
</dbReference>
<organism evidence="12 13">
    <name type="scientific">Anaerobacillus alkaliphilus</name>
    <dbReference type="NCBI Taxonomy" id="1548597"/>
    <lineage>
        <taxon>Bacteria</taxon>
        <taxon>Bacillati</taxon>
        <taxon>Bacillota</taxon>
        <taxon>Bacilli</taxon>
        <taxon>Bacillales</taxon>
        <taxon>Bacillaceae</taxon>
        <taxon>Anaerobacillus</taxon>
    </lineage>
</organism>
<feature type="transmembrane region" description="Helical" evidence="9">
    <location>
        <begin position="59"/>
        <end position="78"/>
    </location>
</feature>
<gene>
    <name evidence="12" type="ORF">DS745_17980</name>
</gene>
<feature type="transmembrane region" description="Helical" evidence="9">
    <location>
        <begin position="216"/>
        <end position="234"/>
    </location>
</feature>
<dbReference type="SUPFAM" id="SSF52402">
    <property type="entry name" value="Adenine nucleotide alpha hydrolases-like"/>
    <property type="match status" value="1"/>
</dbReference>
<feature type="transmembrane region" description="Helical" evidence="9">
    <location>
        <begin position="6"/>
        <end position="27"/>
    </location>
</feature>
<comment type="caution">
    <text evidence="12">The sequence shown here is derived from an EMBL/GenBank/DDBJ whole genome shotgun (WGS) entry which is preliminary data.</text>
</comment>
<proteinExistence type="inferred from homology"/>
<feature type="transmembrane region" description="Helical" evidence="9">
    <location>
        <begin position="297"/>
        <end position="319"/>
    </location>
</feature>
<feature type="transmembrane region" description="Helical" evidence="9">
    <location>
        <begin position="148"/>
        <end position="169"/>
    </location>
</feature>
<dbReference type="Proteomes" id="UP000290649">
    <property type="component" value="Unassembled WGS sequence"/>
</dbReference>
<evidence type="ECO:0000256" key="9">
    <source>
        <dbReference type="SAM" id="Phobius"/>
    </source>
</evidence>
<evidence type="ECO:0000313" key="12">
    <source>
        <dbReference type="EMBL" id="RXI98225.1"/>
    </source>
</evidence>
<feature type="transmembrane region" description="Helical" evidence="9">
    <location>
        <begin position="181"/>
        <end position="204"/>
    </location>
</feature>
<keyword evidence="7" id="KW-0406">Ion transport</keyword>
<feature type="transmembrane region" description="Helical" evidence="9">
    <location>
        <begin position="268"/>
        <end position="291"/>
    </location>
</feature>
<keyword evidence="6 9" id="KW-1133">Transmembrane helix</keyword>
<evidence type="ECO:0000256" key="3">
    <source>
        <dbReference type="ARBA" id="ARBA00022448"/>
    </source>
</evidence>
<feature type="transmembrane region" description="Helical" evidence="9">
    <location>
        <begin position="90"/>
        <end position="112"/>
    </location>
</feature>
<evidence type="ECO:0000313" key="13">
    <source>
        <dbReference type="Proteomes" id="UP000290649"/>
    </source>
</evidence>
<keyword evidence="8 9" id="KW-0472">Membrane</keyword>
<protein>
    <submittedName>
        <fullName evidence="12">Cation:proton antiporter</fullName>
    </submittedName>
</protein>
<dbReference type="PANTHER" id="PTHR43562:SF4">
    <property type="entry name" value="NA(+)_H(+) ANTIPORTER NHAS5"/>
    <property type="match status" value="1"/>
</dbReference>
<evidence type="ECO:0000256" key="1">
    <source>
        <dbReference type="ARBA" id="ARBA00004141"/>
    </source>
</evidence>
<reference evidence="12 13" key="1">
    <citation type="journal article" date="2019" name="Int. J. Syst. Evol. Microbiol.">
        <title>Anaerobacillus alkaliphilus sp. nov., a novel alkaliphilic and moderately halophilic bacterium.</title>
        <authorList>
            <person name="Borsodi A.K."/>
            <person name="Aszalos J.M."/>
            <person name="Bihari P."/>
            <person name="Nagy I."/>
            <person name="Schumann P."/>
            <person name="Sproer C."/>
            <person name="Kovacs A.L."/>
            <person name="Boka K."/>
            <person name="Dobosy P."/>
            <person name="Ovari M."/>
            <person name="Szili-Kovacs T."/>
            <person name="Toth E."/>
        </authorList>
    </citation>
    <scope>NUCLEOTIDE SEQUENCE [LARGE SCALE GENOMIC DNA]</scope>
    <source>
        <strain evidence="12 13">B16-10</strain>
    </source>
</reference>
<evidence type="ECO:0000256" key="5">
    <source>
        <dbReference type="ARBA" id="ARBA00022692"/>
    </source>
</evidence>
<comment type="subcellular location">
    <subcellularLocation>
        <location evidence="1">Membrane</location>
        <topology evidence="1">Multi-pass membrane protein</topology>
    </subcellularLocation>
</comment>
<dbReference type="InterPro" id="IPR038770">
    <property type="entry name" value="Na+/solute_symporter_sf"/>
</dbReference>
<evidence type="ECO:0000256" key="4">
    <source>
        <dbReference type="ARBA" id="ARBA00022449"/>
    </source>
</evidence>
<feature type="transmembrane region" description="Helical" evidence="9">
    <location>
        <begin position="355"/>
        <end position="379"/>
    </location>
</feature>
<evidence type="ECO:0000259" key="10">
    <source>
        <dbReference type="Pfam" id="PF00582"/>
    </source>
</evidence>
<evidence type="ECO:0000256" key="2">
    <source>
        <dbReference type="ARBA" id="ARBA00005551"/>
    </source>
</evidence>
<dbReference type="EMBL" id="QOUX01000046">
    <property type="protein sequence ID" value="RXI98225.1"/>
    <property type="molecule type" value="Genomic_DNA"/>
</dbReference>
<keyword evidence="13" id="KW-1185">Reference proteome</keyword>
<sequence length="688" mass="75898">MFDLPVTDPVLIFALAMVIFLIAPIIMSKLRIPGIIGLIIAGIIVGPNGLGILDRDPTIILLGTVGLLYIIFIAGLEIDLDGFKKYRNRSVIFGLLSFTIPFIFGTILGFLLEYSLPAAILLGSILGSHTLLAYPIASRLGVSKNKAVTTAVGGLILTDTLALLVLAVIAGLKQGDISILFWLNLGVSLTLYVCFVLFLVPMIGKFFFRSVTSHSSMEYLFVMSVLFVCAYIATIAGVQPIIGAFLAGLALNRLIFEQGPLMNRIKFVGNALFIPFFLLSVGMLVDFRVLIEEPLALVFAFSIVALVNMGKSLAAWIAGKIYQYSNDEIKVMYGLTIPQAAATLAATLVGYELGLFSLAIVNGVIIMILVTCLIGPYMVEKYSRKIAQYEMAQPYQQSAAPERILIPLANPKTIESLLDLAFILKTPTSAEPLYPISVVRGNGGGEEAKVAEAERMLGHAVMYASGADIPIRLLTRVDHNPSSGIIRAVTDTRISMIIVGWNGKLSTPQRILGGVIDQVLEQTNQMMLVTKLTHPLNTTKRMILILPPMVYRKPGFIQSIQTIKRMASQIGAVIVCLVIKGDQNHYKKLINDQKPDIPIHYERIYKWKDLERDYFQQLKNDDLILVISARRGTIAWHPYLEKLPREISKVSQESFIILFPEENENIDLRGTRGTSLPKTVLPDREYEN</sequence>